<evidence type="ECO:0000256" key="4">
    <source>
        <dbReference type="ARBA" id="ARBA00022692"/>
    </source>
</evidence>
<comment type="subcellular location">
    <subcellularLocation>
        <location evidence="1 7">Cell membrane</location>
        <topology evidence="1 7">Multi-pass membrane protein</topology>
    </subcellularLocation>
</comment>
<evidence type="ECO:0000256" key="2">
    <source>
        <dbReference type="ARBA" id="ARBA00022448"/>
    </source>
</evidence>
<keyword evidence="2 7" id="KW-0813">Transport</keyword>
<protein>
    <submittedName>
        <fullName evidence="9">Carbohydrate ABC transporter permease</fullName>
    </submittedName>
</protein>
<evidence type="ECO:0000256" key="7">
    <source>
        <dbReference type="RuleBase" id="RU363032"/>
    </source>
</evidence>
<feature type="transmembrane region" description="Helical" evidence="7">
    <location>
        <begin position="134"/>
        <end position="154"/>
    </location>
</feature>
<name>A0ABW4GAT1_9ACTN</name>
<evidence type="ECO:0000256" key="6">
    <source>
        <dbReference type="ARBA" id="ARBA00023136"/>
    </source>
</evidence>
<evidence type="ECO:0000256" key="1">
    <source>
        <dbReference type="ARBA" id="ARBA00004651"/>
    </source>
</evidence>
<feature type="transmembrane region" description="Helical" evidence="7">
    <location>
        <begin position="182"/>
        <end position="206"/>
    </location>
</feature>
<proteinExistence type="inferred from homology"/>
<keyword evidence="5 7" id="KW-1133">Transmembrane helix</keyword>
<comment type="similarity">
    <text evidence="7">Belongs to the binding-protein-dependent transport system permease family.</text>
</comment>
<comment type="caution">
    <text evidence="9">The sequence shown here is derived from an EMBL/GenBank/DDBJ whole genome shotgun (WGS) entry which is preliminary data.</text>
</comment>
<dbReference type="EMBL" id="JBHUCM010000017">
    <property type="protein sequence ID" value="MFD1539413.1"/>
    <property type="molecule type" value="Genomic_DNA"/>
</dbReference>
<organism evidence="9 10">
    <name type="scientific">Nonomuraea guangzhouensis</name>
    <dbReference type="NCBI Taxonomy" id="1291555"/>
    <lineage>
        <taxon>Bacteria</taxon>
        <taxon>Bacillati</taxon>
        <taxon>Actinomycetota</taxon>
        <taxon>Actinomycetes</taxon>
        <taxon>Streptosporangiales</taxon>
        <taxon>Streptosporangiaceae</taxon>
        <taxon>Nonomuraea</taxon>
    </lineage>
</organism>
<dbReference type="Proteomes" id="UP001597097">
    <property type="component" value="Unassembled WGS sequence"/>
</dbReference>
<evidence type="ECO:0000313" key="9">
    <source>
        <dbReference type="EMBL" id="MFD1539413.1"/>
    </source>
</evidence>
<evidence type="ECO:0000259" key="8">
    <source>
        <dbReference type="PROSITE" id="PS50928"/>
    </source>
</evidence>
<dbReference type="RefSeq" id="WP_219531780.1">
    <property type="nucleotide sequence ID" value="NZ_JAHKRM010000012.1"/>
</dbReference>
<reference evidence="10" key="1">
    <citation type="journal article" date="2019" name="Int. J. Syst. Evol. Microbiol.">
        <title>The Global Catalogue of Microorganisms (GCM) 10K type strain sequencing project: providing services to taxonomists for standard genome sequencing and annotation.</title>
        <authorList>
            <consortium name="The Broad Institute Genomics Platform"/>
            <consortium name="The Broad Institute Genome Sequencing Center for Infectious Disease"/>
            <person name="Wu L."/>
            <person name="Ma J."/>
        </authorList>
    </citation>
    <scope>NUCLEOTIDE SEQUENCE [LARGE SCALE GENOMIC DNA]</scope>
    <source>
        <strain evidence="10">CGMCC 1.15399</strain>
    </source>
</reference>
<keyword evidence="3" id="KW-1003">Cell membrane</keyword>
<evidence type="ECO:0000313" key="10">
    <source>
        <dbReference type="Proteomes" id="UP001597097"/>
    </source>
</evidence>
<evidence type="ECO:0000256" key="5">
    <source>
        <dbReference type="ARBA" id="ARBA00022989"/>
    </source>
</evidence>
<gene>
    <name evidence="9" type="ORF">ACFSJ0_20325</name>
</gene>
<feature type="transmembrane region" description="Helical" evidence="7">
    <location>
        <begin position="239"/>
        <end position="265"/>
    </location>
</feature>
<keyword evidence="6 7" id="KW-0472">Membrane</keyword>
<evidence type="ECO:0000256" key="3">
    <source>
        <dbReference type="ARBA" id="ARBA00022475"/>
    </source>
</evidence>
<keyword evidence="10" id="KW-1185">Reference proteome</keyword>
<feature type="transmembrane region" description="Helical" evidence="7">
    <location>
        <begin position="70"/>
        <end position="93"/>
    </location>
</feature>
<dbReference type="PANTHER" id="PTHR43744">
    <property type="entry name" value="ABC TRANSPORTER PERMEASE PROTEIN MG189-RELATED-RELATED"/>
    <property type="match status" value="1"/>
</dbReference>
<dbReference type="Pfam" id="PF00528">
    <property type="entry name" value="BPD_transp_1"/>
    <property type="match status" value="1"/>
</dbReference>
<keyword evidence="4 7" id="KW-0812">Transmembrane</keyword>
<accession>A0ABW4GAT1</accession>
<dbReference type="PANTHER" id="PTHR43744:SF12">
    <property type="entry name" value="ABC TRANSPORTER PERMEASE PROTEIN MG189-RELATED"/>
    <property type="match status" value="1"/>
</dbReference>
<dbReference type="InterPro" id="IPR000515">
    <property type="entry name" value="MetI-like"/>
</dbReference>
<dbReference type="CDD" id="cd06261">
    <property type="entry name" value="TM_PBP2"/>
    <property type="match status" value="1"/>
</dbReference>
<feature type="transmembrane region" description="Helical" evidence="7">
    <location>
        <begin position="105"/>
        <end position="128"/>
    </location>
</feature>
<feature type="domain" description="ABC transmembrane type-1" evidence="8">
    <location>
        <begin position="70"/>
        <end position="260"/>
    </location>
</feature>
<dbReference type="PROSITE" id="PS50928">
    <property type="entry name" value="ABC_TM1"/>
    <property type="match status" value="1"/>
</dbReference>
<sequence length="275" mass="30194">MTATRLRGAALHLCLVVGALISLFPFYWTAVMATNTTKDMYRMPPKVTFGPALFENIGRLLGSIDFFGSMLNTLIVACCTTALVLFFDSLAAFAFAKYHFPGRRILFGLLLLTYMLPMQLALIPQFVIMVELGWVGTLNALIIPAAANAFGIFWMRQYITGAVPDEVLAAARIDGCGFFRQYWHVALPAIRPGLAFLGITTFISAWNDYTWPLIVLVDPSNLTLQVALSQLNTVHALDYSLVLTGALLGVVPLAVMFVLFARGFIRDAMKGALRG</sequence>